<protein>
    <submittedName>
        <fullName evidence="2">Uncharacterized protein</fullName>
    </submittedName>
</protein>
<keyword evidence="1" id="KW-0812">Transmembrane</keyword>
<organism evidence="2">
    <name type="scientific">bioreactor metagenome</name>
    <dbReference type="NCBI Taxonomy" id="1076179"/>
    <lineage>
        <taxon>unclassified sequences</taxon>
        <taxon>metagenomes</taxon>
        <taxon>ecological metagenomes</taxon>
    </lineage>
</organism>
<evidence type="ECO:0000313" key="2">
    <source>
        <dbReference type="EMBL" id="MPM58029.1"/>
    </source>
</evidence>
<gene>
    <name evidence="2" type="ORF">SDC9_104858</name>
</gene>
<accession>A0A645AY26</accession>
<keyword evidence="1" id="KW-0472">Membrane</keyword>
<proteinExistence type="predicted"/>
<dbReference type="EMBL" id="VSSQ01016564">
    <property type="protein sequence ID" value="MPM58029.1"/>
    <property type="molecule type" value="Genomic_DNA"/>
</dbReference>
<feature type="transmembrane region" description="Helical" evidence="1">
    <location>
        <begin position="156"/>
        <end position="180"/>
    </location>
</feature>
<keyword evidence="1" id="KW-1133">Transmembrane helix</keyword>
<comment type="caution">
    <text evidence="2">The sequence shown here is derived from an EMBL/GenBank/DDBJ whole genome shotgun (WGS) entry which is preliminary data.</text>
</comment>
<feature type="transmembrane region" description="Helical" evidence="1">
    <location>
        <begin position="83"/>
        <end position="103"/>
    </location>
</feature>
<feature type="transmembrane region" description="Helical" evidence="1">
    <location>
        <begin position="115"/>
        <end position="144"/>
    </location>
</feature>
<name>A0A645AY26_9ZZZZ</name>
<reference evidence="2" key="1">
    <citation type="submission" date="2019-08" db="EMBL/GenBank/DDBJ databases">
        <authorList>
            <person name="Kucharzyk K."/>
            <person name="Murdoch R.W."/>
            <person name="Higgins S."/>
            <person name="Loffler F."/>
        </authorList>
    </citation>
    <scope>NUCLEOTIDE SEQUENCE</scope>
</reference>
<sequence length="181" mass="18390">MISLVGGVAAVLAAAALLGGIAGMATGRSQWSPWLAVLYGYNAEYRVTSRDALRGVHTVDVALLLLAGTTYAGFWPGPGTSHIVWMTLAIAQPLLGIPLLMVTKLSGRSGLMGGALVLSILMLVDATSAMVAGLGVSASILLLVGDFGTNPRPSRILAGTLAVGCGSLAIWFCALAALLLT</sequence>
<evidence type="ECO:0000256" key="1">
    <source>
        <dbReference type="SAM" id="Phobius"/>
    </source>
</evidence>
<dbReference type="AlphaFoldDB" id="A0A645AY26"/>